<protein>
    <submittedName>
        <fullName evidence="1">Uncharacterized protein</fullName>
    </submittedName>
</protein>
<reference evidence="2" key="1">
    <citation type="journal article" date="2019" name="Int. J. Syst. Evol. Microbiol.">
        <title>The Global Catalogue of Microorganisms (GCM) 10K type strain sequencing project: providing services to taxonomists for standard genome sequencing and annotation.</title>
        <authorList>
            <consortium name="The Broad Institute Genomics Platform"/>
            <consortium name="The Broad Institute Genome Sequencing Center for Infectious Disease"/>
            <person name="Wu L."/>
            <person name="Ma J."/>
        </authorList>
    </citation>
    <scope>NUCLEOTIDE SEQUENCE [LARGE SCALE GENOMIC DNA]</scope>
    <source>
        <strain evidence="2">CCUG 49339</strain>
    </source>
</reference>
<proteinExistence type="predicted"/>
<sequence length="78" mass="9102">MSVIFSDYGIEISEEDGRYFLNFDEGELVPKLRTIEVTLEETKKGMLSPKDAYEVIIAFQNRERRDNMNSKEKLLITP</sequence>
<dbReference type="RefSeq" id="WP_377930782.1">
    <property type="nucleotide sequence ID" value="NZ_JBHUEM010000055.1"/>
</dbReference>
<accession>A0ABW4LZ92</accession>
<evidence type="ECO:0000313" key="2">
    <source>
        <dbReference type="Proteomes" id="UP001597214"/>
    </source>
</evidence>
<comment type="caution">
    <text evidence="1">The sequence shown here is derived from an EMBL/GenBank/DDBJ whole genome shotgun (WGS) entry which is preliminary data.</text>
</comment>
<dbReference type="Proteomes" id="UP001597214">
    <property type="component" value="Unassembled WGS sequence"/>
</dbReference>
<name>A0ABW4LZ92_9BACI</name>
<keyword evidence="2" id="KW-1185">Reference proteome</keyword>
<organism evidence="1 2">
    <name type="scientific">Bacillus salitolerans</name>
    <dbReference type="NCBI Taxonomy" id="1437434"/>
    <lineage>
        <taxon>Bacteria</taxon>
        <taxon>Bacillati</taxon>
        <taxon>Bacillota</taxon>
        <taxon>Bacilli</taxon>
        <taxon>Bacillales</taxon>
        <taxon>Bacillaceae</taxon>
        <taxon>Bacillus</taxon>
    </lineage>
</organism>
<dbReference type="EMBL" id="JBHUEM010000055">
    <property type="protein sequence ID" value="MFD1739543.1"/>
    <property type="molecule type" value="Genomic_DNA"/>
</dbReference>
<gene>
    <name evidence="1" type="ORF">ACFSCX_23970</name>
</gene>
<evidence type="ECO:0000313" key="1">
    <source>
        <dbReference type="EMBL" id="MFD1739543.1"/>
    </source>
</evidence>